<organism evidence="1 3">
    <name type="scientific">Pseudomonas viridiflava</name>
    <name type="common">Phytomonas viridiflava</name>
    <dbReference type="NCBI Taxonomy" id="33069"/>
    <lineage>
        <taxon>Bacteria</taxon>
        <taxon>Pseudomonadati</taxon>
        <taxon>Pseudomonadota</taxon>
        <taxon>Gammaproteobacteria</taxon>
        <taxon>Pseudomonadales</taxon>
        <taxon>Pseudomonadaceae</taxon>
        <taxon>Pseudomonas</taxon>
    </lineage>
</organism>
<dbReference type="GeneID" id="47761791"/>
<reference evidence="1 3" key="1">
    <citation type="submission" date="2017-05" db="EMBL/GenBank/DDBJ databases">
        <authorList>
            <person name="Song R."/>
            <person name="Chenine A.L."/>
            <person name="Ruprecht R.M."/>
        </authorList>
    </citation>
    <scope>NUCLEOTIDE SEQUENCE [LARGE SCALE GENOMIC DNA]</scope>
    <source>
        <strain evidence="1 3">CFBP 1590</strain>
    </source>
</reference>
<dbReference type="Proteomes" id="UP001163644">
    <property type="component" value="Chromosome"/>
</dbReference>
<reference evidence="2" key="2">
    <citation type="submission" date="2019-02" db="EMBL/GenBank/DDBJ databases">
        <authorList>
            <person name="Lutz S."/>
            <person name="Schori C."/>
            <person name="Ahrens C.H."/>
            <person name="Gueguen E."/>
        </authorList>
    </citation>
    <scope>NUCLEOTIDE SEQUENCE</scope>
    <source>
        <strain evidence="2">Psy35</strain>
    </source>
</reference>
<proteinExistence type="predicted"/>
<accession>A0A1Y6JFQ3</accession>
<dbReference type="RefSeq" id="WP_029243077.1">
    <property type="nucleotide sequence ID" value="NZ_CP036495.1"/>
</dbReference>
<protein>
    <submittedName>
        <fullName evidence="1">Uncharacterized protein</fullName>
    </submittedName>
</protein>
<evidence type="ECO:0000313" key="3">
    <source>
        <dbReference type="Proteomes" id="UP000196842"/>
    </source>
</evidence>
<evidence type="ECO:0000313" key="2">
    <source>
        <dbReference type="EMBL" id="UZA66743.1"/>
    </source>
</evidence>
<gene>
    <name evidence="1" type="ORF">CFBP1590_0127</name>
    <name evidence="2" type="ORF">EZZ81_00235</name>
</gene>
<sequence>MAKYEIRLSTENIETRGSVKIAIRFYEEDELQDKALITLVTREDYKIKGSLGQDEQALIDLATAFERKILELTDG</sequence>
<dbReference type="KEGG" id="pvd:CFBP1590_0127"/>
<dbReference type="EMBL" id="CP036495">
    <property type="protein sequence ID" value="UZA66743.1"/>
    <property type="molecule type" value="Genomic_DNA"/>
</dbReference>
<evidence type="ECO:0000313" key="1">
    <source>
        <dbReference type="EMBL" id="SMS07712.1"/>
    </source>
</evidence>
<name>A0A1Y6JFQ3_PSEVI</name>
<dbReference type="Proteomes" id="UP000196842">
    <property type="component" value="Chromosome I"/>
</dbReference>
<dbReference type="AlphaFoldDB" id="A0A1Y6JFQ3"/>
<dbReference type="EMBL" id="LT855380">
    <property type="protein sequence ID" value="SMS07712.1"/>
    <property type="molecule type" value="Genomic_DNA"/>
</dbReference>